<accession>D5A907</accession>
<dbReference type="AlphaFoldDB" id="D5A907"/>
<dbReference type="OMA" id="SHIANWK"/>
<dbReference type="EMBL" id="BT122656">
    <property type="protein sequence ID" value="ADE76026.1"/>
    <property type="molecule type" value="mRNA"/>
</dbReference>
<dbReference type="PANTHER" id="PTHR31865">
    <property type="entry name" value="OSJNBA0071G03.3 PROTEIN"/>
    <property type="match status" value="1"/>
</dbReference>
<organism evidence="2">
    <name type="scientific">Picea sitchensis</name>
    <name type="common">Sitka spruce</name>
    <name type="synonym">Pinus sitchensis</name>
    <dbReference type="NCBI Taxonomy" id="3332"/>
    <lineage>
        <taxon>Eukaryota</taxon>
        <taxon>Viridiplantae</taxon>
        <taxon>Streptophyta</taxon>
        <taxon>Embryophyta</taxon>
        <taxon>Tracheophyta</taxon>
        <taxon>Spermatophyta</taxon>
        <taxon>Pinopsida</taxon>
        <taxon>Pinidae</taxon>
        <taxon>Conifers I</taxon>
        <taxon>Pinales</taxon>
        <taxon>Pinaceae</taxon>
        <taxon>Picea</taxon>
    </lineage>
</organism>
<protein>
    <submittedName>
        <fullName evidence="2">Uncharacterized protein</fullName>
    </submittedName>
</protein>
<feature type="region of interest" description="Disordered" evidence="1">
    <location>
        <begin position="55"/>
        <end position="80"/>
    </location>
</feature>
<evidence type="ECO:0000313" key="2">
    <source>
        <dbReference type="EMBL" id="ADE76026.1"/>
    </source>
</evidence>
<reference evidence="2" key="1">
    <citation type="submission" date="2010-04" db="EMBL/GenBank/DDBJ databases">
        <authorList>
            <person name="Reid K.E."/>
            <person name="Liao N."/>
            <person name="Chan S."/>
            <person name="Docking R."/>
            <person name="Taylor G."/>
            <person name="Moore R."/>
            <person name="Mayo M."/>
            <person name="Munro S."/>
            <person name="King J."/>
            <person name="Yanchuk A."/>
            <person name="Holt R."/>
            <person name="Jones S."/>
            <person name="Marra M."/>
            <person name="Ritland C.E."/>
            <person name="Ritland K."/>
            <person name="Bohlmann J."/>
        </authorList>
    </citation>
    <scope>NUCLEOTIDE SEQUENCE</scope>
    <source>
        <tissue evidence="2">Buds collected with no treatment. Collection October 2007</tissue>
    </source>
</reference>
<dbReference type="InterPro" id="IPR012881">
    <property type="entry name" value="DUF1685"/>
</dbReference>
<dbReference type="PANTHER" id="PTHR31865:SF0">
    <property type="entry name" value="EXPRESSED PROTEIN"/>
    <property type="match status" value="1"/>
</dbReference>
<evidence type="ECO:0000256" key="1">
    <source>
        <dbReference type="SAM" id="MobiDB-lite"/>
    </source>
</evidence>
<name>D5A907_PICSI</name>
<feature type="compositionally biased region" description="Polar residues" evidence="1">
    <location>
        <begin position="57"/>
        <end position="71"/>
    </location>
</feature>
<dbReference type="Pfam" id="PF07939">
    <property type="entry name" value="DUF1685"/>
    <property type="match status" value="1"/>
</dbReference>
<sequence length="121" mass="13261">MLSRTKSLTDEDLDELKGCLDLGFGFNYEEIPELCNTLPALELCYSISQRFQDEQQRTPSSTTDTGISSSPVDACSNSASSCSQSHIANWKISSPGDCPEQVKARLKFWAQAVACTVRLCS</sequence>
<proteinExistence type="evidence at transcript level"/>